<dbReference type="InterPro" id="IPR036236">
    <property type="entry name" value="Znf_C2H2_sf"/>
</dbReference>
<dbReference type="Gene3D" id="3.30.160.60">
    <property type="entry name" value="Classic Zinc Finger"/>
    <property type="match status" value="3"/>
</dbReference>
<feature type="region of interest" description="Disordered" evidence="8">
    <location>
        <begin position="153"/>
        <end position="388"/>
    </location>
</feature>
<evidence type="ECO:0000256" key="1">
    <source>
        <dbReference type="ARBA" id="ARBA00004123"/>
    </source>
</evidence>
<dbReference type="GO" id="GO:0010468">
    <property type="term" value="P:regulation of gene expression"/>
    <property type="evidence" value="ECO:0007669"/>
    <property type="project" value="TreeGrafter"/>
</dbReference>
<evidence type="ECO:0000256" key="3">
    <source>
        <dbReference type="ARBA" id="ARBA00022737"/>
    </source>
</evidence>
<keyword evidence="5" id="KW-0862">Zinc</keyword>
<name>A0A8U1BNZ5_SALNM</name>
<feature type="region of interest" description="Disordered" evidence="8">
    <location>
        <begin position="90"/>
        <end position="141"/>
    </location>
</feature>
<dbReference type="Pfam" id="PF00096">
    <property type="entry name" value="zf-C2H2"/>
    <property type="match status" value="2"/>
</dbReference>
<feature type="compositionally biased region" description="Low complexity" evidence="8">
    <location>
        <begin position="203"/>
        <end position="219"/>
    </location>
</feature>
<keyword evidence="2" id="KW-0479">Metal-binding</keyword>
<keyword evidence="3" id="KW-0677">Repeat</keyword>
<feature type="region of interest" description="Disordered" evidence="8">
    <location>
        <begin position="496"/>
        <end position="535"/>
    </location>
</feature>
<evidence type="ECO:0000256" key="4">
    <source>
        <dbReference type="ARBA" id="ARBA00022771"/>
    </source>
</evidence>
<evidence type="ECO:0000256" key="8">
    <source>
        <dbReference type="SAM" id="MobiDB-lite"/>
    </source>
</evidence>
<dbReference type="AlphaFoldDB" id="A0A8U1BNZ5"/>
<dbReference type="PROSITE" id="PS00028">
    <property type="entry name" value="ZINC_FINGER_C2H2_1"/>
    <property type="match status" value="2"/>
</dbReference>
<feature type="compositionally biased region" description="Low complexity" evidence="8">
    <location>
        <begin position="412"/>
        <end position="425"/>
    </location>
</feature>
<dbReference type="SMART" id="SM00355">
    <property type="entry name" value="ZnF_C2H2"/>
    <property type="match status" value="3"/>
</dbReference>
<evidence type="ECO:0000256" key="5">
    <source>
        <dbReference type="ARBA" id="ARBA00022833"/>
    </source>
</evidence>
<dbReference type="SUPFAM" id="SSF57667">
    <property type="entry name" value="beta-beta-alpha zinc fingers"/>
    <property type="match status" value="2"/>
</dbReference>
<dbReference type="InterPro" id="IPR013087">
    <property type="entry name" value="Znf_C2H2_type"/>
</dbReference>
<protein>
    <submittedName>
        <fullName evidence="11">Krueppel-like factor luna</fullName>
    </submittedName>
</protein>
<reference evidence="11" key="1">
    <citation type="submission" date="2025-08" db="UniProtKB">
        <authorList>
            <consortium name="RefSeq"/>
        </authorList>
    </citation>
    <scope>IDENTIFICATION</scope>
    <source>
        <tissue evidence="11">White muscle</tissue>
    </source>
</reference>
<evidence type="ECO:0000256" key="7">
    <source>
        <dbReference type="PROSITE-ProRule" id="PRU00042"/>
    </source>
</evidence>
<dbReference type="PROSITE" id="PS50157">
    <property type="entry name" value="ZINC_FINGER_C2H2_2"/>
    <property type="match status" value="3"/>
</dbReference>
<dbReference type="GeneID" id="120053028"/>
<keyword evidence="6" id="KW-0539">Nucleus</keyword>
<feature type="compositionally biased region" description="Basic residues" evidence="8">
    <location>
        <begin position="285"/>
        <end position="295"/>
    </location>
</feature>
<gene>
    <name evidence="11" type="primary">LOC120053028</name>
</gene>
<evidence type="ECO:0000259" key="9">
    <source>
        <dbReference type="PROSITE" id="PS50157"/>
    </source>
</evidence>
<dbReference type="FunFam" id="3.30.160.60:FF:000478">
    <property type="entry name" value="Zinc finger protein 133"/>
    <property type="match status" value="1"/>
</dbReference>
<evidence type="ECO:0000256" key="2">
    <source>
        <dbReference type="ARBA" id="ARBA00022723"/>
    </source>
</evidence>
<dbReference type="FunFam" id="3.30.160.60:FF:000358">
    <property type="entry name" value="zinc finger protein 24"/>
    <property type="match status" value="1"/>
</dbReference>
<dbReference type="InterPro" id="IPR050331">
    <property type="entry name" value="Zinc_finger"/>
</dbReference>
<dbReference type="Proteomes" id="UP000808372">
    <property type="component" value="Chromosome 8"/>
</dbReference>
<keyword evidence="10" id="KW-1185">Reference proteome</keyword>
<comment type="subcellular location">
    <subcellularLocation>
        <location evidence="1">Nucleus</location>
    </subcellularLocation>
</comment>
<evidence type="ECO:0000256" key="6">
    <source>
        <dbReference type="ARBA" id="ARBA00023242"/>
    </source>
</evidence>
<organism evidence="10 11">
    <name type="scientific">Salvelinus namaycush</name>
    <name type="common">Lake trout</name>
    <name type="synonym">Salmo namaycush</name>
    <dbReference type="NCBI Taxonomy" id="8040"/>
    <lineage>
        <taxon>Eukaryota</taxon>
        <taxon>Metazoa</taxon>
        <taxon>Chordata</taxon>
        <taxon>Craniata</taxon>
        <taxon>Vertebrata</taxon>
        <taxon>Euteleostomi</taxon>
        <taxon>Actinopterygii</taxon>
        <taxon>Neopterygii</taxon>
        <taxon>Teleostei</taxon>
        <taxon>Protacanthopterygii</taxon>
        <taxon>Salmoniformes</taxon>
        <taxon>Salmonidae</taxon>
        <taxon>Salmoninae</taxon>
        <taxon>Salvelinus</taxon>
    </lineage>
</organism>
<evidence type="ECO:0000313" key="11">
    <source>
        <dbReference type="RefSeq" id="XP_038856202.1"/>
    </source>
</evidence>
<dbReference type="FunFam" id="3.30.160.60:FF:002343">
    <property type="entry name" value="Zinc finger protein 33A"/>
    <property type="match status" value="1"/>
</dbReference>
<feature type="domain" description="C2H2-type" evidence="9">
    <location>
        <begin position="609"/>
        <end position="636"/>
    </location>
</feature>
<feature type="compositionally biased region" description="Basic and acidic residues" evidence="8">
    <location>
        <begin position="275"/>
        <end position="284"/>
    </location>
</feature>
<feature type="compositionally biased region" description="Polar residues" evidence="8">
    <location>
        <begin position="305"/>
        <end position="323"/>
    </location>
</feature>
<feature type="domain" description="C2H2-type" evidence="9">
    <location>
        <begin position="581"/>
        <end position="608"/>
    </location>
</feature>
<feature type="domain" description="C2H2-type" evidence="9">
    <location>
        <begin position="637"/>
        <end position="664"/>
    </location>
</feature>
<dbReference type="RefSeq" id="XP_038856202.1">
    <property type="nucleotide sequence ID" value="XM_039000274.1"/>
</dbReference>
<dbReference type="GO" id="GO:0008270">
    <property type="term" value="F:zinc ion binding"/>
    <property type="evidence" value="ECO:0007669"/>
    <property type="project" value="UniProtKB-KW"/>
</dbReference>
<accession>A0A8U1BNZ5</accession>
<feature type="compositionally biased region" description="Low complexity" evidence="8">
    <location>
        <begin position="520"/>
        <end position="534"/>
    </location>
</feature>
<dbReference type="GO" id="GO:0005634">
    <property type="term" value="C:nucleus"/>
    <property type="evidence" value="ECO:0007669"/>
    <property type="project" value="UniProtKB-SubCell"/>
</dbReference>
<proteinExistence type="predicted"/>
<dbReference type="KEGG" id="snh:120053028"/>
<evidence type="ECO:0000313" key="10">
    <source>
        <dbReference type="Proteomes" id="UP000808372"/>
    </source>
</evidence>
<dbReference type="PANTHER" id="PTHR16515">
    <property type="entry name" value="PR DOMAIN ZINC FINGER PROTEIN"/>
    <property type="match status" value="1"/>
</dbReference>
<feature type="compositionally biased region" description="Basic and acidic residues" evidence="8">
    <location>
        <begin position="231"/>
        <end position="247"/>
    </location>
</feature>
<dbReference type="PANTHER" id="PTHR16515:SF58">
    <property type="entry name" value="ZINC FINGER PROTEIN 22"/>
    <property type="match status" value="1"/>
</dbReference>
<keyword evidence="4 7" id="KW-0863">Zinc-finger</keyword>
<feature type="region of interest" description="Disordered" evidence="8">
    <location>
        <begin position="411"/>
        <end position="433"/>
    </location>
</feature>
<sequence length="667" mass="71378">MSSRLAFQTQLASIMEVLANAAVAEICKLVDDDYAVVSLQMSQCQKENKGLKRKLNLLELKMARGYAERRLRESAMNSRPNSRVHINTNEKFRGSSSSTGGVYDIQLDPMGMWSGGPGANNDHNSSQMHPNPIRDKSPDLQLVEPESLLVKEERMEDPLGDAEADDVPLIGEDGLVECGPRGGSGRTGPGDTTSHPPASAHGPEQVSQPQHPEQQQQGPRNRHRVESAAVENRDPDILLIKVEDLDPRGGGLGIQEGPEESSRDNYRGGALPLEATHHNSTPDHTHHHHPGTTRHHTTEPAAPESTPSTLRLGQNLGSITATATGGPDLTAECTRESSRPTLPAPDSEKCIGTTSPAASLGNKANMPKGAPDNTTPTQTTQQLSKQRAANTLGSEYSMFELETFFTRWAPDTSASTSPSGGPSCSYTDNTTDTDPDCLIVDPEPQPRLPSATVRPTGEGVPFSGHQGVQAATLGVGGGIQGHPTWSRAAILRASQQAHQRQLQRRLRAQQLQQTHPENPTTSTTNTSTGMSSQSLHSLVGLPPGRGATAKGFAHIEVTLAGQQAAQLAQQHCDAAGRRKSYVCRACGKAFTGQSNLEAHQRVHTGEKPFRCATCGKMFSEAGNLKKHQRVHTGEKPFACSHCGKCFAWICNLKTHQQSVCGDGGGGV</sequence>